<gene>
    <name evidence="2" type="ORF">AKJ64_03035</name>
</gene>
<evidence type="ECO:0008006" key="4">
    <source>
        <dbReference type="Google" id="ProtNLM"/>
    </source>
</evidence>
<dbReference type="Proteomes" id="UP000070373">
    <property type="component" value="Unassembled WGS sequence"/>
</dbReference>
<reference evidence="2 3" key="1">
    <citation type="journal article" date="2016" name="Sci. Rep.">
        <title>Metabolic traits of an uncultured archaeal lineage -MSBL1- from brine pools of the Red Sea.</title>
        <authorList>
            <person name="Mwirichia R."/>
            <person name="Alam I."/>
            <person name="Rashid M."/>
            <person name="Vinu M."/>
            <person name="Ba-Alawi W."/>
            <person name="Anthony Kamau A."/>
            <person name="Kamanda Ngugi D."/>
            <person name="Goker M."/>
            <person name="Klenk H.P."/>
            <person name="Bajic V."/>
            <person name="Stingl U."/>
        </authorList>
    </citation>
    <scope>NUCLEOTIDE SEQUENCE [LARGE SCALE GENOMIC DNA]</scope>
    <source>
        <strain evidence="2">SCGC-AAA259E17</strain>
    </source>
</reference>
<evidence type="ECO:0000313" key="2">
    <source>
        <dbReference type="EMBL" id="KXA92467.1"/>
    </source>
</evidence>
<evidence type="ECO:0000313" key="3">
    <source>
        <dbReference type="Proteomes" id="UP000070373"/>
    </source>
</evidence>
<accession>A0A133UE32</accession>
<name>A0A133UE32_9EURY</name>
<proteinExistence type="predicted"/>
<dbReference type="EMBL" id="LHXN01000049">
    <property type="protein sequence ID" value="KXA92467.1"/>
    <property type="molecule type" value="Genomic_DNA"/>
</dbReference>
<keyword evidence="3" id="KW-1185">Reference proteome</keyword>
<organism evidence="2 3">
    <name type="scientific">candidate division MSBL1 archaeon SCGC-AAA259E17</name>
    <dbReference type="NCBI Taxonomy" id="1698263"/>
    <lineage>
        <taxon>Archaea</taxon>
        <taxon>Methanobacteriati</taxon>
        <taxon>Methanobacteriota</taxon>
        <taxon>candidate division MSBL1</taxon>
    </lineage>
</organism>
<dbReference type="AlphaFoldDB" id="A0A133UE32"/>
<protein>
    <recommendedName>
        <fullName evidence="4">CopG family transcriptional regulator</fullName>
    </recommendedName>
</protein>
<feature type="region of interest" description="Disordered" evidence="1">
    <location>
        <begin position="43"/>
        <end position="64"/>
    </location>
</feature>
<feature type="compositionally biased region" description="Basic and acidic residues" evidence="1">
    <location>
        <begin position="51"/>
        <end position="64"/>
    </location>
</feature>
<sequence>MPASKRIPLSEKRWKELHDLKEAGQTYDELLKDLIREYRREKLAGKARKARAGEGEWKDLEELK</sequence>
<comment type="caution">
    <text evidence="2">The sequence shown here is derived from an EMBL/GenBank/DDBJ whole genome shotgun (WGS) entry which is preliminary data.</text>
</comment>
<evidence type="ECO:0000256" key="1">
    <source>
        <dbReference type="SAM" id="MobiDB-lite"/>
    </source>
</evidence>